<dbReference type="AlphaFoldDB" id="A0A0B4ETN5"/>
<comment type="caution">
    <text evidence="1">The sequence shown here is derived from an EMBL/GenBank/DDBJ whole genome shotgun (WGS) entry which is preliminary data.</text>
</comment>
<name>A0A0B4ETN5_9FUSO</name>
<proteinExistence type="predicted"/>
<protein>
    <submittedName>
        <fullName evidence="1">Uncharacterized protein</fullName>
    </submittedName>
</protein>
<dbReference type="EMBL" id="AUZI01000004">
    <property type="protein sequence ID" value="KID50360.1"/>
    <property type="molecule type" value="Genomic_DNA"/>
</dbReference>
<evidence type="ECO:0000313" key="2">
    <source>
        <dbReference type="Proteomes" id="UP000031184"/>
    </source>
</evidence>
<accession>A0A0B4ETN5</accession>
<gene>
    <name evidence="1" type="ORF">C095_00320</name>
</gene>
<sequence>MSRPIIKFVKFSKKYKYFLKECRASIFYRRFINSSLNGTDIFIVIYHFPIGFIEINSINKIDSNLALNIFLKDHNFLIKTIVLFKSIGFVFERYEINKVILKVYQNNYRMHNILKK</sequence>
<dbReference type="Proteomes" id="UP000031184">
    <property type="component" value="Unassembled WGS sequence"/>
</dbReference>
<dbReference type="PATRIC" id="fig|1226633.4.peg.57"/>
<organism evidence="1 2">
    <name type="scientific">Fusobacterium necrophorum subsp. funduliforme B35</name>
    <dbReference type="NCBI Taxonomy" id="1226633"/>
    <lineage>
        <taxon>Bacteria</taxon>
        <taxon>Fusobacteriati</taxon>
        <taxon>Fusobacteriota</taxon>
        <taxon>Fusobacteriia</taxon>
        <taxon>Fusobacteriales</taxon>
        <taxon>Fusobacteriaceae</taxon>
        <taxon>Fusobacterium</taxon>
    </lineage>
</organism>
<reference evidence="1 2" key="1">
    <citation type="submission" date="2013-08" db="EMBL/GenBank/DDBJ databases">
        <title>An opportunistic ruminal bacterium that causes liver abscesses in cattle.</title>
        <authorList>
            <person name="Benahmed F.H."/>
            <person name="Rasmussen M."/>
            <person name="Harbottle H."/>
            <person name="Soppet D."/>
            <person name="Nagaraja T.G."/>
            <person name="Davidson M."/>
        </authorList>
    </citation>
    <scope>NUCLEOTIDE SEQUENCE [LARGE SCALE GENOMIC DNA]</scope>
    <source>
        <strain evidence="1 2">B35</strain>
    </source>
</reference>
<evidence type="ECO:0000313" key="1">
    <source>
        <dbReference type="EMBL" id="KID50360.1"/>
    </source>
</evidence>